<evidence type="ECO:0000313" key="1">
    <source>
        <dbReference type="EMBL" id="TDB67097.1"/>
    </source>
</evidence>
<evidence type="ECO:0000313" key="2">
    <source>
        <dbReference type="Proteomes" id="UP000295706"/>
    </source>
</evidence>
<name>A0A4R4KGC9_9BACT</name>
<organism evidence="1 2">
    <name type="scientific">Arundinibacter roseus</name>
    <dbReference type="NCBI Taxonomy" id="2070510"/>
    <lineage>
        <taxon>Bacteria</taxon>
        <taxon>Pseudomonadati</taxon>
        <taxon>Bacteroidota</taxon>
        <taxon>Cytophagia</taxon>
        <taxon>Cytophagales</taxon>
        <taxon>Spirosomataceae</taxon>
        <taxon>Arundinibacter</taxon>
    </lineage>
</organism>
<comment type="caution">
    <text evidence="1">The sequence shown here is derived from an EMBL/GenBank/DDBJ whole genome shotgun (WGS) entry which is preliminary data.</text>
</comment>
<proteinExistence type="predicted"/>
<dbReference type="Proteomes" id="UP000295706">
    <property type="component" value="Unassembled WGS sequence"/>
</dbReference>
<dbReference type="EMBL" id="SMJU01000004">
    <property type="protein sequence ID" value="TDB67097.1"/>
    <property type="molecule type" value="Genomic_DNA"/>
</dbReference>
<sequence>MATKRRFFIIGRICKNPVNSLQSRLINELEDLSKLMTDDLDKFIDQVQELVETGNRELPRCRKEKVYTHDHFFHGGEGNYIDSIKIGLFYSFEINIVRMISVNEGLYGAITN</sequence>
<dbReference type="AlphaFoldDB" id="A0A4R4KGC9"/>
<keyword evidence="2" id="KW-1185">Reference proteome</keyword>
<gene>
    <name evidence="1" type="ORF">EZE20_08260</name>
</gene>
<dbReference type="RefSeq" id="WP_132116400.1">
    <property type="nucleotide sequence ID" value="NZ_SMJU01000004.1"/>
</dbReference>
<protein>
    <submittedName>
        <fullName evidence="1">Uncharacterized protein</fullName>
    </submittedName>
</protein>
<reference evidence="1 2" key="1">
    <citation type="submission" date="2019-02" db="EMBL/GenBank/DDBJ databases">
        <title>Arundinibacter roseus gen. nov., sp. nov., a new member of the family Cytophagaceae.</title>
        <authorList>
            <person name="Szuroczki S."/>
            <person name="Khayer B."/>
            <person name="Sproer C."/>
            <person name="Toumi M."/>
            <person name="Szabo A."/>
            <person name="Felfoldi T."/>
            <person name="Schumann P."/>
            <person name="Toth E."/>
        </authorList>
    </citation>
    <scope>NUCLEOTIDE SEQUENCE [LARGE SCALE GENOMIC DNA]</scope>
    <source>
        <strain evidence="1 2">DMA-k-7a</strain>
    </source>
</reference>
<accession>A0A4R4KGC9</accession>